<feature type="domain" description="Cyclic nucleotide-binding" evidence="12">
    <location>
        <begin position="17"/>
        <end position="120"/>
    </location>
</feature>
<evidence type="ECO:0000256" key="5">
    <source>
        <dbReference type="ARBA" id="ARBA00022741"/>
    </source>
</evidence>
<keyword evidence="7" id="KW-0645">Protease</keyword>
<dbReference type="PROSITE" id="PS50929">
    <property type="entry name" value="ABC_TM1F"/>
    <property type="match status" value="1"/>
</dbReference>
<evidence type="ECO:0000256" key="8">
    <source>
        <dbReference type="ARBA" id="ARBA00022840"/>
    </source>
</evidence>
<feature type="transmembrane region" description="Helical" evidence="11">
    <location>
        <begin position="470"/>
        <end position="496"/>
    </location>
</feature>
<dbReference type="Gene3D" id="2.60.120.10">
    <property type="entry name" value="Jelly Rolls"/>
    <property type="match status" value="1"/>
</dbReference>
<dbReference type="Proteomes" id="UP000008206">
    <property type="component" value="Chromosome"/>
</dbReference>
<keyword evidence="7" id="KW-0788">Thiol protease</keyword>
<dbReference type="Pfam" id="PF03412">
    <property type="entry name" value="Peptidase_C39"/>
    <property type="match status" value="1"/>
</dbReference>
<accession>E0UK33</accession>
<dbReference type="Pfam" id="PF00027">
    <property type="entry name" value="cNMP_binding"/>
    <property type="match status" value="1"/>
</dbReference>
<dbReference type="SUPFAM" id="SSF90123">
    <property type="entry name" value="ABC transporter transmembrane region"/>
    <property type="match status" value="1"/>
</dbReference>
<dbReference type="InterPro" id="IPR017871">
    <property type="entry name" value="ABC_transporter-like_CS"/>
</dbReference>
<dbReference type="GO" id="GO:0005524">
    <property type="term" value="F:ATP binding"/>
    <property type="evidence" value="ECO:0007669"/>
    <property type="project" value="UniProtKB-KW"/>
</dbReference>
<dbReference type="InterPro" id="IPR011527">
    <property type="entry name" value="ABC1_TM_dom"/>
</dbReference>
<evidence type="ECO:0000256" key="3">
    <source>
        <dbReference type="ARBA" id="ARBA00022475"/>
    </source>
</evidence>
<dbReference type="GO" id="GO:0008234">
    <property type="term" value="F:cysteine-type peptidase activity"/>
    <property type="evidence" value="ECO:0007669"/>
    <property type="project" value="UniProtKB-KW"/>
</dbReference>
<dbReference type="Gene3D" id="3.90.70.10">
    <property type="entry name" value="Cysteine proteinases"/>
    <property type="match status" value="1"/>
</dbReference>
<dbReference type="SUPFAM" id="SSF51206">
    <property type="entry name" value="cAMP-binding domain-like"/>
    <property type="match status" value="1"/>
</dbReference>
<dbReference type="InterPro" id="IPR005074">
    <property type="entry name" value="Peptidase_C39"/>
</dbReference>
<keyword evidence="3" id="KW-1003">Cell membrane</keyword>
<dbReference type="CDD" id="cd02259">
    <property type="entry name" value="Peptidase_C39_like"/>
    <property type="match status" value="1"/>
</dbReference>
<sequence length="1027" mass="115348">MSYTTIDFQQFLTQVPPFDQLPEKVVNQLTEKFQPWRYRMGQVILRKDKIPSHLVILYEGQARLLGYDPRTQMPTTLELLKPGAVFGYINFLRATSCETVIASTEVVCLALKKQDFLELLEKYPEFKSTFEEKPTLIEVFDLIGLYFNQQAQGQGNLKKIAQNLIEGTTVTYLPPGRITLNNQPSLSDPEKVWLVSGGENLINYSIGTHLQLTNSLDIIEVSNRSPVRLIGLPARELQLSMEQAQQESQIHQGAIIPVEAVDPVVEIATSESENALISQEAMETEPVDEEIPYAQAALVEMGIPENISETKGRKNYPYIRGKTPLDAGIACFQMICQYFGMPFRKDIIRRVVSDQIQRMGALSLPLCGAITELMGLNSQLITINAESFVQIKAPALVRWQDSLAIIYEISAKRIVLAVPEIGILRRKTPDFLDTWGSQGEVLLLQKSKTTPEQRFGLSWFLPSLVQYRRVLIEVFVASFFVQLFALANPLMIQVIIDKVIAQNSPDTLHVLGIFLLLMALFEALLGAMRTNLFVDTTNRIDMALGSEIIDHLLRLPLRYFERRPVGEISTRVNELENIRQFLTGTALTVVLDALFSVVYIVVMLIYSVVLTAWALAVVPLLVILTAVFSPIIRKQLRNKAERNAETQSYLVEVMSGIQTVKAQNIELRSRWQWQERYARYVSAGFNTVITSTFASSVSNFFNKLSGLLVLWVGAYLVLNGELTLGQLIAFRIIAGYVTSPILRLTQLWQNFQETALSLERLADIVDTPQEAEQDRDNIPMPLIKGNVKYENICFRFQRHSPLQLYNVSLDFPAGTFVAVVGQSGAGKSTLTKLISRLYEPESGRILIDGYDINKVELYSLRRQVGVVPQETLLFDGTVQDNIALTNPDASIEEIIEAAQVAAAHEFIMNLPNGYNTRVGERGASLSGGQRQRIAIARSVLQRPQILVLDEATSALDYATEQQVCVNLSVAFKDRTVFFITHRLASIRGADVIVMMDAGTVVEQGTHQELMALKGRYFYLYQQQEANL</sequence>
<dbReference type="OrthoDB" id="9762778at2"/>
<dbReference type="GO" id="GO:0015421">
    <property type="term" value="F:ABC-type oligopeptide transporter activity"/>
    <property type="evidence" value="ECO:0007669"/>
    <property type="project" value="TreeGrafter"/>
</dbReference>
<keyword evidence="5" id="KW-0547">Nucleotide-binding</keyword>
<dbReference type="InterPro" id="IPR003593">
    <property type="entry name" value="AAA+_ATPase"/>
</dbReference>
<keyword evidence="4 11" id="KW-0812">Transmembrane</keyword>
<protein>
    <submittedName>
        <fullName evidence="16">Cyclic nucleotide-regulated ABC bacteriocin/lantibiotic exporter</fullName>
    </submittedName>
</protein>
<evidence type="ECO:0000256" key="6">
    <source>
        <dbReference type="ARBA" id="ARBA00022801"/>
    </source>
</evidence>
<dbReference type="STRING" id="497965.Cyan7822_2702"/>
<feature type="domain" description="Peptidase C39" evidence="15">
    <location>
        <begin position="320"/>
        <end position="442"/>
    </location>
</feature>
<keyword evidence="6" id="KW-0378">Hydrolase</keyword>
<dbReference type="InterPro" id="IPR018490">
    <property type="entry name" value="cNMP-bd_dom_sf"/>
</dbReference>
<keyword evidence="8" id="KW-0067">ATP-binding</keyword>
<feature type="domain" description="ABC transporter" evidence="13">
    <location>
        <begin position="787"/>
        <end position="1022"/>
    </location>
</feature>
<evidence type="ECO:0000259" key="14">
    <source>
        <dbReference type="PROSITE" id="PS50929"/>
    </source>
</evidence>
<proteinExistence type="predicted"/>
<feature type="transmembrane region" description="Helical" evidence="11">
    <location>
        <begin position="508"/>
        <end position="528"/>
    </location>
</feature>
<evidence type="ECO:0000256" key="1">
    <source>
        <dbReference type="ARBA" id="ARBA00004651"/>
    </source>
</evidence>
<dbReference type="Pfam" id="PF00005">
    <property type="entry name" value="ABC_tran"/>
    <property type="match status" value="1"/>
</dbReference>
<evidence type="ECO:0000256" key="11">
    <source>
        <dbReference type="SAM" id="Phobius"/>
    </source>
</evidence>
<evidence type="ECO:0000313" key="17">
    <source>
        <dbReference type="Proteomes" id="UP000008206"/>
    </source>
</evidence>
<gene>
    <name evidence="16" type="ordered locus">Cyan7822_2702</name>
</gene>
<keyword evidence="2" id="KW-0813">Transport</keyword>
<feature type="transmembrane region" description="Helical" evidence="11">
    <location>
        <begin position="700"/>
        <end position="718"/>
    </location>
</feature>
<dbReference type="CDD" id="cd18782">
    <property type="entry name" value="ABC_6TM_PrtD_LapB_HlyB_like"/>
    <property type="match status" value="1"/>
</dbReference>
<dbReference type="InterPro" id="IPR003439">
    <property type="entry name" value="ABC_transporter-like_ATP-bd"/>
</dbReference>
<dbReference type="GO" id="GO:0030253">
    <property type="term" value="P:protein secretion by the type I secretion system"/>
    <property type="evidence" value="ECO:0007669"/>
    <property type="project" value="InterPro"/>
</dbReference>
<dbReference type="PROSITE" id="PS50893">
    <property type="entry name" value="ABC_TRANSPORTER_2"/>
    <property type="match status" value="1"/>
</dbReference>
<dbReference type="FunFam" id="3.40.50.300:FF:000221">
    <property type="entry name" value="Multidrug ABC transporter ATP-binding protein"/>
    <property type="match status" value="1"/>
</dbReference>
<dbReference type="SMART" id="SM00100">
    <property type="entry name" value="cNMP"/>
    <property type="match status" value="1"/>
</dbReference>
<dbReference type="InterPro" id="IPR027417">
    <property type="entry name" value="P-loop_NTPase"/>
</dbReference>
<dbReference type="SMART" id="SM00382">
    <property type="entry name" value="AAA"/>
    <property type="match status" value="1"/>
</dbReference>
<dbReference type="Gene3D" id="3.40.50.300">
    <property type="entry name" value="P-loop containing nucleotide triphosphate hydrolases"/>
    <property type="match status" value="1"/>
</dbReference>
<dbReference type="NCBIfam" id="TIGR01846">
    <property type="entry name" value="type_I_sec_HlyB"/>
    <property type="match status" value="1"/>
</dbReference>
<dbReference type="InterPro" id="IPR036640">
    <property type="entry name" value="ABC1_TM_sf"/>
</dbReference>
<name>E0UK33_GLOV7</name>
<reference evidence="17" key="1">
    <citation type="journal article" date="2011" name="MBio">
        <title>Novel metabolic attributes of the genus Cyanothece, comprising a group of unicellular nitrogen-fixing Cyanobacteria.</title>
        <authorList>
            <person name="Bandyopadhyay A."/>
            <person name="Elvitigala T."/>
            <person name="Welsh E."/>
            <person name="Stockel J."/>
            <person name="Liberton M."/>
            <person name="Min H."/>
            <person name="Sherman L.A."/>
            <person name="Pakrasi H.B."/>
        </authorList>
    </citation>
    <scope>NUCLEOTIDE SEQUENCE [LARGE SCALE GENOMIC DNA]</scope>
    <source>
        <strain evidence="17">PCC 7822</strain>
    </source>
</reference>
<feature type="domain" description="ABC transmembrane type-1" evidence="14">
    <location>
        <begin position="474"/>
        <end position="753"/>
    </location>
</feature>
<dbReference type="InterPro" id="IPR010132">
    <property type="entry name" value="ATPase_T1SS_HlyB"/>
</dbReference>
<dbReference type="CDD" id="cd00038">
    <property type="entry name" value="CAP_ED"/>
    <property type="match status" value="1"/>
</dbReference>
<dbReference type="SUPFAM" id="SSF52540">
    <property type="entry name" value="P-loop containing nucleoside triphosphate hydrolases"/>
    <property type="match status" value="1"/>
</dbReference>
<dbReference type="PANTHER" id="PTHR43394:SF1">
    <property type="entry name" value="ATP-BINDING CASSETTE SUB-FAMILY B MEMBER 10, MITOCHONDRIAL"/>
    <property type="match status" value="1"/>
</dbReference>
<dbReference type="PANTHER" id="PTHR43394">
    <property type="entry name" value="ATP-DEPENDENT PERMEASE MDL1, MITOCHONDRIAL"/>
    <property type="match status" value="1"/>
</dbReference>
<dbReference type="GO" id="GO:0005886">
    <property type="term" value="C:plasma membrane"/>
    <property type="evidence" value="ECO:0007669"/>
    <property type="project" value="UniProtKB-SubCell"/>
</dbReference>
<dbReference type="PROSITE" id="PS50990">
    <property type="entry name" value="PEPTIDASE_C39"/>
    <property type="match status" value="1"/>
</dbReference>
<dbReference type="InterPro" id="IPR000595">
    <property type="entry name" value="cNMP-bd_dom"/>
</dbReference>
<dbReference type="RefSeq" id="WP_013322774.1">
    <property type="nucleotide sequence ID" value="NC_014501.1"/>
</dbReference>
<evidence type="ECO:0000259" key="15">
    <source>
        <dbReference type="PROSITE" id="PS50990"/>
    </source>
</evidence>
<dbReference type="PROSITE" id="PS50042">
    <property type="entry name" value="CNMP_BINDING_3"/>
    <property type="match status" value="1"/>
</dbReference>
<dbReference type="KEGG" id="cyj:Cyan7822_2702"/>
<dbReference type="Gene3D" id="1.20.1560.10">
    <property type="entry name" value="ABC transporter type 1, transmembrane domain"/>
    <property type="match status" value="1"/>
</dbReference>
<keyword evidence="17" id="KW-1185">Reference proteome</keyword>
<keyword evidence="9 11" id="KW-1133">Transmembrane helix</keyword>
<dbReference type="AlphaFoldDB" id="E0UK33"/>
<evidence type="ECO:0000259" key="13">
    <source>
        <dbReference type="PROSITE" id="PS50893"/>
    </source>
</evidence>
<dbReference type="GO" id="GO:0030256">
    <property type="term" value="C:type I protein secretion system complex"/>
    <property type="evidence" value="ECO:0007669"/>
    <property type="project" value="InterPro"/>
</dbReference>
<evidence type="ECO:0000256" key="9">
    <source>
        <dbReference type="ARBA" id="ARBA00022989"/>
    </source>
</evidence>
<organism evidence="16 17">
    <name type="scientific">Gloeothece verrucosa (strain PCC 7822)</name>
    <name type="common">Cyanothece sp. (strain PCC 7822)</name>
    <dbReference type="NCBI Taxonomy" id="497965"/>
    <lineage>
        <taxon>Bacteria</taxon>
        <taxon>Bacillati</taxon>
        <taxon>Cyanobacteriota</taxon>
        <taxon>Cyanophyceae</taxon>
        <taxon>Oscillatoriophycideae</taxon>
        <taxon>Chroococcales</taxon>
        <taxon>Aphanothecaceae</taxon>
        <taxon>Gloeothece</taxon>
        <taxon>Gloeothece verrucosa</taxon>
    </lineage>
</organism>
<keyword evidence="10 11" id="KW-0472">Membrane</keyword>
<dbReference type="Pfam" id="PF00664">
    <property type="entry name" value="ABC_membrane"/>
    <property type="match status" value="1"/>
</dbReference>
<dbReference type="eggNOG" id="COG2274">
    <property type="taxonomic scope" value="Bacteria"/>
</dbReference>
<dbReference type="GO" id="GO:0016887">
    <property type="term" value="F:ATP hydrolysis activity"/>
    <property type="evidence" value="ECO:0007669"/>
    <property type="project" value="InterPro"/>
</dbReference>
<comment type="subcellular location">
    <subcellularLocation>
        <location evidence="1">Cell membrane</location>
        <topology evidence="1">Multi-pass membrane protein</topology>
    </subcellularLocation>
</comment>
<dbReference type="EMBL" id="CP002198">
    <property type="protein sequence ID" value="ADN14669.1"/>
    <property type="molecule type" value="Genomic_DNA"/>
</dbReference>
<dbReference type="GO" id="GO:0006508">
    <property type="term" value="P:proteolysis"/>
    <property type="evidence" value="ECO:0007669"/>
    <property type="project" value="InterPro"/>
</dbReference>
<evidence type="ECO:0000259" key="12">
    <source>
        <dbReference type="PROSITE" id="PS50042"/>
    </source>
</evidence>
<dbReference type="HOGENOM" id="CLU_000604_95_0_3"/>
<evidence type="ECO:0000256" key="2">
    <source>
        <dbReference type="ARBA" id="ARBA00022448"/>
    </source>
</evidence>
<evidence type="ECO:0000313" key="16">
    <source>
        <dbReference type="EMBL" id="ADN14669.1"/>
    </source>
</evidence>
<feature type="transmembrane region" description="Helical" evidence="11">
    <location>
        <begin position="581"/>
        <end position="606"/>
    </location>
</feature>
<dbReference type="PROSITE" id="PS00211">
    <property type="entry name" value="ABC_TRANSPORTER_1"/>
    <property type="match status" value="1"/>
</dbReference>
<dbReference type="InterPro" id="IPR039421">
    <property type="entry name" value="Type_1_exporter"/>
</dbReference>
<evidence type="ECO:0000256" key="7">
    <source>
        <dbReference type="ARBA" id="ARBA00022807"/>
    </source>
</evidence>
<feature type="transmembrane region" description="Helical" evidence="11">
    <location>
        <begin position="612"/>
        <end position="632"/>
    </location>
</feature>
<evidence type="ECO:0000256" key="10">
    <source>
        <dbReference type="ARBA" id="ARBA00023136"/>
    </source>
</evidence>
<dbReference type="InterPro" id="IPR014710">
    <property type="entry name" value="RmlC-like_jellyroll"/>
</dbReference>
<evidence type="ECO:0000256" key="4">
    <source>
        <dbReference type="ARBA" id="ARBA00022692"/>
    </source>
</evidence>